<dbReference type="Proteomes" id="UP000054321">
    <property type="component" value="Unassembled WGS sequence"/>
</dbReference>
<keyword evidence="2" id="KW-1185">Reference proteome</keyword>
<evidence type="ECO:0000313" key="2">
    <source>
        <dbReference type="Proteomes" id="UP000054321"/>
    </source>
</evidence>
<dbReference type="HOGENOM" id="CLU_2159122_0_0_1"/>
<reference evidence="2" key="2">
    <citation type="submission" date="2015-01" db="EMBL/GenBank/DDBJ databases">
        <title>Evolutionary Origins and Diversification of the Mycorrhizal Mutualists.</title>
        <authorList>
            <consortium name="DOE Joint Genome Institute"/>
            <consortium name="Mycorrhizal Genomics Consortium"/>
            <person name="Kohler A."/>
            <person name="Kuo A."/>
            <person name="Nagy L.G."/>
            <person name="Floudas D."/>
            <person name="Copeland A."/>
            <person name="Barry K.W."/>
            <person name="Cichocki N."/>
            <person name="Veneault-Fourrey C."/>
            <person name="LaButti K."/>
            <person name="Lindquist E.A."/>
            <person name="Lipzen A."/>
            <person name="Lundell T."/>
            <person name="Morin E."/>
            <person name="Murat C."/>
            <person name="Riley R."/>
            <person name="Ohm R."/>
            <person name="Sun H."/>
            <person name="Tunlid A."/>
            <person name="Henrissat B."/>
            <person name="Grigoriev I.V."/>
            <person name="Hibbett D.S."/>
            <person name="Martin F."/>
        </authorList>
    </citation>
    <scope>NUCLEOTIDE SEQUENCE [LARGE SCALE GENOMIC DNA]</scope>
    <source>
        <strain evidence="2">Zn</strain>
    </source>
</reference>
<dbReference type="AlphaFoldDB" id="A0A0C3GFI0"/>
<name>A0A0C3GFI0_OIDMZ</name>
<organism evidence="1 2">
    <name type="scientific">Oidiodendron maius (strain Zn)</name>
    <dbReference type="NCBI Taxonomy" id="913774"/>
    <lineage>
        <taxon>Eukaryota</taxon>
        <taxon>Fungi</taxon>
        <taxon>Dikarya</taxon>
        <taxon>Ascomycota</taxon>
        <taxon>Pezizomycotina</taxon>
        <taxon>Leotiomycetes</taxon>
        <taxon>Leotiomycetes incertae sedis</taxon>
        <taxon>Myxotrichaceae</taxon>
        <taxon>Oidiodendron</taxon>
    </lineage>
</organism>
<dbReference type="EMBL" id="KN832888">
    <property type="protein sequence ID" value="KIM94875.1"/>
    <property type="molecule type" value="Genomic_DNA"/>
</dbReference>
<protein>
    <submittedName>
        <fullName evidence="1">Uncharacterized protein</fullName>
    </submittedName>
</protein>
<dbReference type="InParanoid" id="A0A0C3GFI0"/>
<reference evidence="1 2" key="1">
    <citation type="submission" date="2014-04" db="EMBL/GenBank/DDBJ databases">
        <authorList>
            <consortium name="DOE Joint Genome Institute"/>
            <person name="Kuo A."/>
            <person name="Martino E."/>
            <person name="Perotto S."/>
            <person name="Kohler A."/>
            <person name="Nagy L.G."/>
            <person name="Floudas D."/>
            <person name="Copeland A."/>
            <person name="Barry K.W."/>
            <person name="Cichocki N."/>
            <person name="Veneault-Fourrey C."/>
            <person name="LaButti K."/>
            <person name="Lindquist E.A."/>
            <person name="Lipzen A."/>
            <person name="Lundell T."/>
            <person name="Morin E."/>
            <person name="Murat C."/>
            <person name="Sun H."/>
            <person name="Tunlid A."/>
            <person name="Henrissat B."/>
            <person name="Grigoriev I.V."/>
            <person name="Hibbett D.S."/>
            <person name="Martin F."/>
            <person name="Nordberg H.P."/>
            <person name="Cantor M.N."/>
            <person name="Hua S.X."/>
        </authorList>
    </citation>
    <scope>NUCLEOTIDE SEQUENCE [LARGE SCALE GENOMIC DNA]</scope>
    <source>
        <strain evidence="1 2">Zn</strain>
    </source>
</reference>
<sequence length="111" mass="12478">MNTQKSNGFTSAVQGPGANYLRVKWRRPRLPYGRSDSWMPVKVYHGAVWLSATANGRDEAIQREVSTVAVLYADGTSRGLHARAIQLVLAYPDESYRYLPCLGQKNQDLQH</sequence>
<gene>
    <name evidence="1" type="ORF">OIDMADRAFT_60038</name>
</gene>
<evidence type="ECO:0000313" key="1">
    <source>
        <dbReference type="EMBL" id="KIM94875.1"/>
    </source>
</evidence>
<proteinExistence type="predicted"/>
<accession>A0A0C3GFI0</accession>